<protein>
    <recommendedName>
        <fullName evidence="7">Regulator of microtubule dynamics protein 1</fullName>
    </recommendedName>
    <alternativeName>
        <fullName evidence="8">Protein FAM82B</fullName>
    </alternativeName>
</protein>
<keyword evidence="6" id="KW-0206">Cytoskeleton</keyword>
<evidence type="ECO:0000256" key="3">
    <source>
        <dbReference type="ARBA" id="ARBA00022490"/>
    </source>
</evidence>
<organism evidence="9 10">
    <name type="scientific">Calicophoron daubneyi</name>
    <name type="common">Rumen fluke</name>
    <name type="synonym">Paramphistomum daubneyi</name>
    <dbReference type="NCBI Taxonomy" id="300641"/>
    <lineage>
        <taxon>Eukaryota</taxon>
        <taxon>Metazoa</taxon>
        <taxon>Spiralia</taxon>
        <taxon>Lophotrochozoa</taxon>
        <taxon>Platyhelminthes</taxon>
        <taxon>Trematoda</taxon>
        <taxon>Digenea</taxon>
        <taxon>Plagiorchiida</taxon>
        <taxon>Pronocephalata</taxon>
        <taxon>Paramphistomoidea</taxon>
        <taxon>Paramphistomidae</taxon>
        <taxon>Calicophoron</taxon>
    </lineage>
</organism>
<dbReference type="EMBL" id="CAXLJL010000489">
    <property type="protein sequence ID" value="CAL5138439.1"/>
    <property type="molecule type" value="Genomic_DNA"/>
</dbReference>
<comment type="caution">
    <text evidence="9">The sequence shown here is derived from an EMBL/GenBank/DDBJ whole genome shotgun (WGS) entry which is preliminary data.</text>
</comment>
<evidence type="ECO:0000256" key="1">
    <source>
        <dbReference type="ARBA" id="ARBA00004245"/>
    </source>
</evidence>
<dbReference type="InterPro" id="IPR049039">
    <property type="entry name" value="RMD1-3_a_helical_rpt"/>
</dbReference>
<evidence type="ECO:0000256" key="8">
    <source>
        <dbReference type="ARBA" id="ARBA00041958"/>
    </source>
</evidence>
<gene>
    <name evidence="9" type="ORF">CDAUBV1_LOCUS13259</name>
</gene>
<dbReference type="GO" id="GO:0005876">
    <property type="term" value="C:spindle microtubule"/>
    <property type="evidence" value="ECO:0007669"/>
    <property type="project" value="TreeGrafter"/>
</dbReference>
<evidence type="ECO:0000256" key="2">
    <source>
        <dbReference type="ARBA" id="ARBA00011375"/>
    </source>
</evidence>
<dbReference type="PANTHER" id="PTHR16056:SF16">
    <property type="entry name" value="REGULATOR OF MICROTUBULE DYNAMICS PROTEIN 1"/>
    <property type="match status" value="1"/>
</dbReference>
<sequence length="232" mass="27015">MEELQSQFTSLRKEEKYQTAYDLIKDAIRKNGKPDPELCWREAVTCRDLALTLGKKDKKLFKHYVMEGMQAVEEGLRLDPNNARCHCWYGIFLNYVSELEGIKKKIENSYKIREHLQKCLEREPDYEAALHCMGRWCFEVTDLPSIQRSIAKTFFGAPPTSTYEEGLTYLLKAEKCCTTPNPGNDLYLAKTYYRLKDKQNCRHYCDKVMSSPLCDSETEQAKKEVCSIMKSL</sequence>
<dbReference type="PANTHER" id="PTHR16056">
    <property type="entry name" value="REGULATOR OF MICROTUBULE DYNAMICS PROTEIN"/>
    <property type="match status" value="1"/>
</dbReference>
<evidence type="ECO:0000256" key="7">
    <source>
        <dbReference type="ARBA" id="ARBA00039966"/>
    </source>
</evidence>
<evidence type="ECO:0000313" key="9">
    <source>
        <dbReference type="EMBL" id="CAL5138439.1"/>
    </source>
</evidence>
<dbReference type="Gene3D" id="1.25.40.10">
    <property type="entry name" value="Tetratricopeptide repeat domain"/>
    <property type="match status" value="1"/>
</dbReference>
<keyword evidence="4" id="KW-0677">Repeat</keyword>
<dbReference type="InterPro" id="IPR011990">
    <property type="entry name" value="TPR-like_helical_dom_sf"/>
</dbReference>
<evidence type="ECO:0000256" key="5">
    <source>
        <dbReference type="ARBA" id="ARBA00022803"/>
    </source>
</evidence>
<proteinExistence type="predicted"/>
<dbReference type="AlphaFoldDB" id="A0AAV2TQD0"/>
<keyword evidence="3" id="KW-0963">Cytoplasm</keyword>
<accession>A0AAV2TQD0</accession>
<keyword evidence="5" id="KW-0802">TPR repeat</keyword>
<evidence type="ECO:0000256" key="6">
    <source>
        <dbReference type="ARBA" id="ARBA00023212"/>
    </source>
</evidence>
<dbReference type="Pfam" id="PF21033">
    <property type="entry name" value="RMD1-3"/>
    <property type="match status" value="1"/>
</dbReference>
<comment type="subunit">
    <text evidence="2">Interacts with microtubules.</text>
</comment>
<comment type="subcellular location">
    <subcellularLocation>
        <location evidence="1">Cytoplasm</location>
        <location evidence="1">Cytoskeleton</location>
    </subcellularLocation>
</comment>
<reference evidence="9" key="1">
    <citation type="submission" date="2024-06" db="EMBL/GenBank/DDBJ databases">
        <authorList>
            <person name="Liu X."/>
            <person name="Lenzi L."/>
            <person name="Haldenby T S."/>
            <person name="Uol C."/>
        </authorList>
    </citation>
    <scope>NUCLEOTIDE SEQUENCE</scope>
</reference>
<name>A0AAV2TQD0_CALDB</name>
<evidence type="ECO:0000256" key="4">
    <source>
        <dbReference type="ARBA" id="ARBA00022737"/>
    </source>
</evidence>
<dbReference type="SUPFAM" id="SSF48452">
    <property type="entry name" value="TPR-like"/>
    <property type="match status" value="1"/>
</dbReference>
<dbReference type="GO" id="GO:0005737">
    <property type="term" value="C:cytoplasm"/>
    <property type="evidence" value="ECO:0007669"/>
    <property type="project" value="TreeGrafter"/>
</dbReference>
<dbReference type="GO" id="GO:0008017">
    <property type="term" value="F:microtubule binding"/>
    <property type="evidence" value="ECO:0007669"/>
    <property type="project" value="TreeGrafter"/>
</dbReference>
<evidence type="ECO:0000313" key="10">
    <source>
        <dbReference type="Proteomes" id="UP001497525"/>
    </source>
</evidence>
<dbReference type="Proteomes" id="UP001497525">
    <property type="component" value="Unassembled WGS sequence"/>
</dbReference>
<dbReference type="GO" id="GO:0097431">
    <property type="term" value="C:mitotic spindle pole"/>
    <property type="evidence" value="ECO:0007669"/>
    <property type="project" value="TreeGrafter"/>
</dbReference>